<dbReference type="PROSITE" id="PS50058">
    <property type="entry name" value="G_PROTEIN_GAMMA"/>
    <property type="match status" value="1"/>
</dbReference>
<protein>
    <recommendedName>
        <fullName evidence="9">G protein gamma domain-containing protein</fullName>
    </recommendedName>
</protein>
<keyword evidence="4" id="KW-0488">Methylation</keyword>
<dbReference type="GO" id="GO:0007186">
    <property type="term" value="P:G protein-coupled receptor signaling pathway"/>
    <property type="evidence" value="ECO:0007669"/>
    <property type="project" value="InterPro"/>
</dbReference>
<dbReference type="EMBL" id="OE842126">
    <property type="protein sequence ID" value="CAD7598684.1"/>
    <property type="molecule type" value="Genomic_DNA"/>
</dbReference>
<dbReference type="SMART" id="SM01224">
    <property type="entry name" value="G_gamma"/>
    <property type="match status" value="1"/>
</dbReference>
<evidence type="ECO:0000259" key="9">
    <source>
        <dbReference type="PROSITE" id="PS50058"/>
    </source>
</evidence>
<gene>
    <name evidence="10" type="ORF">TGEB3V08_LOCUS7154</name>
</gene>
<dbReference type="Gene3D" id="4.10.260.10">
    <property type="entry name" value="Transducin (heterotrimeric G protein), gamma chain"/>
    <property type="match status" value="1"/>
</dbReference>
<dbReference type="InterPro" id="IPR015898">
    <property type="entry name" value="G-protein_gamma-like_dom"/>
</dbReference>
<keyword evidence="5" id="KW-0472">Membrane</keyword>
<keyword evidence="6" id="KW-0807">Transducer</keyword>
<evidence type="ECO:0000256" key="8">
    <source>
        <dbReference type="ARBA" id="ARBA00023289"/>
    </source>
</evidence>
<comment type="subcellular location">
    <subcellularLocation>
        <location evidence="1">Cell membrane</location>
        <topology evidence="1">Lipid-anchor</topology>
        <orientation evidence="1">Cytoplasmic side</orientation>
    </subcellularLocation>
</comment>
<dbReference type="GO" id="GO:0005834">
    <property type="term" value="C:heterotrimeric G-protein complex"/>
    <property type="evidence" value="ECO:0007669"/>
    <property type="project" value="InterPro"/>
</dbReference>
<evidence type="ECO:0000256" key="6">
    <source>
        <dbReference type="ARBA" id="ARBA00023224"/>
    </source>
</evidence>
<evidence type="ECO:0000313" key="10">
    <source>
        <dbReference type="EMBL" id="CAD7598684.1"/>
    </source>
</evidence>
<evidence type="ECO:0000256" key="3">
    <source>
        <dbReference type="ARBA" id="ARBA00022475"/>
    </source>
</evidence>
<dbReference type="SMART" id="SM00224">
    <property type="entry name" value="GGL"/>
    <property type="match status" value="1"/>
</dbReference>
<dbReference type="AlphaFoldDB" id="A0A7R9K367"/>
<organism evidence="10">
    <name type="scientific">Timema genevievae</name>
    <name type="common">Walking stick</name>
    <dbReference type="NCBI Taxonomy" id="629358"/>
    <lineage>
        <taxon>Eukaryota</taxon>
        <taxon>Metazoa</taxon>
        <taxon>Ecdysozoa</taxon>
        <taxon>Arthropoda</taxon>
        <taxon>Hexapoda</taxon>
        <taxon>Insecta</taxon>
        <taxon>Pterygota</taxon>
        <taxon>Neoptera</taxon>
        <taxon>Polyneoptera</taxon>
        <taxon>Phasmatodea</taxon>
        <taxon>Timematodea</taxon>
        <taxon>Timematoidea</taxon>
        <taxon>Timematidae</taxon>
        <taxon>Timema</taxon>
    </lineage>
</organism>
<keyword evidence="7" id="KW-0449">Lipoprotein</keyword>
<dbReference type="CDD" id="cd00068">
    <property type="entry name" value="GGL"/>
    <property type="match status" value="1"/>
</dbReference>
<evidence type="ECO:0000256" key="5">
    <source>
        <dbReference type="ARBA" id="ARBA00023136"/>
    </source>
</evidence>
<evidence type="ECO:0000256" key="7">
    <source>
        <dbReference type="ARBA" id="ARBA00023288"/>
    </source>
</evidence>
<dbReference type="Pfam" id="PF00631">
    <property type="entry name" value="G-gamma"/>
    <property type="match status" value="1"/>
</dbReference>
<reference evidence="10" key="1">
    <citation type="submission" date="2020-11" db="EMBL/GenBank/DDBJ databases">
        <authorList>
            <person name="Tran Van P."/>
        </authorList>
    </citation>
    <scope>NUCLEOTIDE SEQUENCE</scope>
</reference>
<accession>A0A7R9K367</accession>
<evidence type="ECO:0000256" key="2">
    <source>
        <dbReference type="ARBA" id="ARBA00007431"/>
    </source>
</evidence>
<dbReference type="FunFam" id="4.10.260.10:FF:000001">
    <property type="entry name" value="Guanine nucleotide-binding protein subunit gamma"/>
    <property type="match status" value="1"/>
</dbReference>
<dbReference type="GO" id="GO:0031681">
    <property type="term" value="F:G-protein beta-subunit binding"/>
    <property type="evidence" value="ECO:0007669"/>
    <property type="project" value="InterPro"/>
</dbReference>
<dbReference type="PANTHER" id="PTHR13809">
    <property type="entry name" value="GUANINE NUCLEOTIDE-BINDING PROTEIN GAMMA SUBUNIT"/>
    <property type="match status" value="1"/>
</dbReference>
<dbReference type="SUPFAM" id="SSF48670">
    <property type="entry name" value="Transducin (heterotrimeric G protein), gamma chain"/>
    <property type="match status" value="1"/>
</dbReference>
<name>A0A7R9K367_TIMGE</name>
<feature type="domain" description="G protein gamma" evidence="9">
    <location>
        <begin position="60"/>
        <end position="126"/>
    </location>
</feature>
<proteinExistence type="inferred from homology"/>
<keyword evidence="3" id="KW-1003">Cell membrane</keyword>
<comment type="similarity">
    <text evidence="2">Belongs to the G protein gamma family.</text>
</comment>
<evidence type="ECO:0000256" key="4">
    <source>
        <dbReference type="ARBA" id="ARBA00022481"/>
    </source>
</evidence>
<dbReference type="InterPro" id="IPR036284">
    <property type="entry name" value="GGL_sf"/>
</dbReference>
<evidence type="ECO:0000256" key="1">
    <source>
        <dbReference type="ARBA" id="ARBA00004342"/>
    </source>
</evidence>
<dbReference type="InterPro" id="IPR001770">
    <property type="entry name" value="G-protein_gamma"/>
</dbReference>
<keyword evidence="8" id="KW-0636">Prenylation</keyword>
<sequence length="191" mass="21122">MTKFVPSPISCSCICEERIINLAAGCSTSSSRMIVAASLVTNNFSMWLMTILFMPLGPYAVRTVWQQRQVTEQLRREAAIKRINVSQAVLDIMKFISEHEQEDCLLVGFSSQKANPFREKSSCKPVRTFKQRVRACADVLAKGASLCGRSSKGCEPVRTFKQRVRACADVQAKGASLCGRSSKGCEPARTF</sequence>